<organism evidence="3 4">
    <name type="scientific">Cuscuta campestris</name>
    <dbReference type="NCBI Taxonomy" id="132261"/>
    <lineage>
        <taxon>Eukaryota</taxon>
        <taxon>Viridiplantae</taxon>
        <taxon>Streptophyta</taxon>
        <taxon>Embryophyta</taxon>
        <taxon>Tracheophyta</taxon>
        <taxon>Spermatophyta</taxon>
        <taxon>Magnoliopsida</taxon>
        <taxon>eudicotyledons</taxon>
        <taxon>Gunneridae</taxon>
        <taxon>Pentapetalae</taxon>
        <taxon>asterids</taxon>
        <taxon>lamiids</taxon>
        <taxon>Solanales</taxon>
        <taxon>Convolvulaceae</taxon>
        <taxon>Cuscuteae</taxon>
        <taxon>Cuscuta</taxon>
        <taxon>Cuscuta subgen. Grammica</taxon>
        <taxon>Cuscuta sect. Cleistogrammica</taxon>
    </lineage>
</organism>
<sequence>MYCLCKDGIAESQLQKNIDFACGSGADCGPILQNGPCFSPNSVNDHCSYAVNSYFQRQSPSGADCNFSGTTTLSPNPPASAAGSCVYQSTAGNNGTPWNTTSSTPGPIGPMGGEPDHNSAPTLCKPTLIFLILTIFFSSL</sequence>
<dbReference type="Pfam" id="PF07983">
    <property type="entry name" value="X8"/>
    <property type="match status" value="1"/>
</dbReference>
<proteinExistence type="predicted"/>
<evidence type="ECO:0000259" key="2">
    <source>
        <dbReference type="SMART" id="SM00768"/>
    </source>
</evidence>
<dbReference type="OrthoDB" id="1930814at2759"/>
<dbReference type="InterPro" id="IPR012946">
    <property type="entry name" value="X8"/>
</dbReference>
<dbReference type="AlphaFoldDB" id="A0A484KRR0"/>
<feature type="domain" description="X8" evidence="2">
    <location>
        <begin position="1"/>
        <end position="87"/>
    </location>
</feature>
<dbReference type="InterPro" id="IPR044788">
    <property type="entry name" value="X8_dom_prot"/>
</dbReference>
<dbReference type="Proteomes" id="UP000595140">
    <property type="component" value="Unassembled WGS sequence"/>
</dbReference>
<evidence type="ECO:0000256" key="1">
    <source>
        <dbReference type="ARBA" id="ARBA00022729"/>
    </source>
</evidence>
<dbReference type="EMBL" id="OOIL02000559">
    <property type="protein sequence ID" value="VFQ66644.1"/>
    <property type="molecule type" value="Genomic_DNA"/>
</dbReference>
<evidence type="ECO:0000313" key="3">
    <source>
        <dbReference type="EMBL" id="VFQ66644.1"/>
    </source>
</evidence>
<gene>
    <name evidence="3" type="ORF">CCAM_LOCUS8420</name>
</gene>
<evidence type="ECO:0000313" key="4">
    <source>
        <dbReference type="Proteomes" id="UP000595140"/>
    </source>
</evidence>
<protein>
    <recommendedName>
        <fullName evidence="2">X8 domain-containing protein</fullName>
    </recommendedName>
</protein>
<dbReference type="GO" id="GO:0009506">
    <property type="term" value="C:plasmodesma"/>
    <property type="evidence" value="ECO:0007669"/>
    <property type="project" value="UniProtKB-ARBA"/>
</dbReference>
<dbReference type="Gene3D" id="1.20.58.1040">
    <property type="match status" value="1"/>
</dbReference>
<reference evidence="3 4" key="1">
    <citation type="submission" date="2018-04" db="EMBL/GenBank/DDBJ databases">
        <authorList>
            <person name="Vogel A."/>
        </authorList>
    </citation>
    <scope>NUCLEOTIDE SEQUENCE [LARGE SCALE GENOMIC DNA]</scope>
</reference>
<accession>A0A484KRR0</accession>
<keyword evidence="4" id="KW-1185">Reference proteome</keyword>
<keyword evidence="1" id="KW-0732">Signal</keyword>
<name>A0A484KRR0_9ASTE</name>
<dbReference type="PANTHER" id="PTHR31044:SF60">
    <property type="entry name" value="PLASMODESMATA CALLOSE-BINDING PROTEIN 4"/>
    <property type="match status" value="1"/>
</dbReference>
<dbReference type="PANTHER" id="PTHR31044">
    <property type="entry name" value="BETA-1,3 GLUCANASE"/>
    <property type="match status" value="1"/>
</dbReference>
<dbReference type="SMART" id="SM00768">
    <property type="entry name" value="X8"/>
    <property type="match status" value="1"/>
</dbReference>